<feature type="transmembrane region" description="Helical" evidence="8">
    <location>
        <begin position="25"/>
        <end position="47"/>
    </location>
</feature>
<evidence type="ECO:0000256" key="4">
    <source>
        <dbReference type="ARBA" id="ARBA00022475"/>
    </source>
</evidence>
<dbReference type="GO" id="GO:0005886">
    <property type="term" value="C:plasma membrane"/>
    <property type="evidence" value="ECO:0007669"/>
    <property type="project" value="UniProtKB-SubCell"/>
</dbReference>
<comment type="caution">
    <text evidence="10">The sequence shown here is derived from an EMBL/GenBank/DDBJ whole genome shotgun (WGS) entry which is preliminary data.</text>
</comment>
<dbReference type="PROSITE" id="PS50928">
    <property type="entry name" value="ABC_TM1"/>
    <property type="match status" value="1"/>
</dbReference>
<dbReference type="PANTHER" id="PTHR30450">
    <property type="entry name" value="ABC TRANSPORTER PERMEASE"/>
    <property type="match status" value="1"/>
</dbReference>
<proteinExistence type="inferred from homology"/>
<evidence type="ECO:0000313" key="11">
    <source>
        <dbReference type="Proteomes" id="UP000051249"/>
    </source>
</evidence>
<organism evidence="10 11">
    <name type="scientific">Pediococcus argentinicus</name>
    <dbReference type="NCBI Taxonomy" id="480391"/>
    <lineage>
        <taxon>Bacteria</taxon>
        <taxon>Bacillati</taxon>
        <taxon>Bacillota</taxon>
        <taxon>Bacilli</taxon>
        <taxon>Lactobacillales</taxon>
        <taxon>Lactobacillaceae</taxon>
        <taxon>Pediococcus</taxon>
    </lineage>
</organism>
<evidence type="ECO:0000256" key="8">
    <source>
        <dbReference type="RuleBase" id="RU363032"/>
    </source>
</evidence>
<dbReference type="AlphaFoldDB" id="A0A0R2NNP8"/>
<dbReference type="Proteomes" id="UP000051249">
    <property type="component" value="Unassembled WGS sequence"/>
</dbReference>
<dbReference type="PANTHER" id="PTHR30450:SF1">
    <property type="entry name" value="D-METHIONINE TRANSPORT SYSTEM PERMEASE PROTEIN METI-RELATED"/>
    <property type="match status" value="1"/>
</dbReference>
<sequence>MKANGFFDFGSVDWGSMLGATWETVWVTLVSVLFTAIFGYLIGLLLFETRNSDNVLVKILNWLVGLFVNVFRSLPYIILIILLLPFTQKLTGTMVGPVAALPSLIFSASPFFARIVEIAFREIDPGILEASDAMGASEWTIIFKVLLPESMPALVSGLTVTAISLVGYTAMAGAIGAGGLGQLAYQDGFLQYNNTIVLVASALIIIFVFILQGLGDFLVKRIDKRVI</sequence>
<feature type="transmembrane region" description="Helical" evidence="8">
    <location>
        <begin position="59"/>
        <end position="84"/>
    </location>
</feature>
<dbReference type="InterPro" id="IPR035906">
    <property type="entry name" value="MetI-like_sf"/>
</dbReference>
<keyword evidence="4" id="KW-1003">Cell membrane</keyword>
<comment type="similarity">
    <text evidence="2">Belongs to the binding-protein-dependent transport system permease family. CysTW subfamily.</text>
</comment>
<keyword evidence="11" id="KW-1185">Reference proteome</keyword>
<evidence type="ECO:0000313" key="10">
    <source>
        <dbReference type="EMBL" id="KRO24778.1"/>
    </source>
</evidence>
<dbReference type="CDD" id="cd06261">
    <property type="entry name" value="TM_PBP2"/>
    <property type="match status" value="1"/>
</dbReference>
<comment type="subcellular location">
    <subcellularLocation>
        <location evidence="1 8">Cell membrane</location>
        <topology evidence="1 8">Multi-pass membrane protein</topology>
    </subcellularLocation>
</comment>
<reference evidence="10 11" key="1">
    <citation type="journal article" date="2015" name="Genome Announc.">
        <title>Expanding the biotechnology potential of lactobacilli through comparative genomics of 213 strains and associated genera.</title>
        <authorList>
            <person name="Sun Z."/>
            <person name="Harris H.M."/>
            <person name="McCann A."/>
            <person name="Guo C."/>
            <person name="Argimon S."/>
            <person name="Zhang W."/>
            <person name="Yang X."/>
            <person name="Jeffery I.B."/>
            <person name="Cooney J.C."/>
            <person name="Kagawa T.F."/>
            <person name="Liu W."/>
            <person name="Song Y."/>
            <person name="Salvetti E."/>
            <person name="Wrobel A."/>
            <person name="Rasinkangas P."/>
            <person name="Parkhill J."/>
            <person name="Rea M.C."/>
            <person name="O'Sullivan O."/>
            <person name="Ritari J."/>
            <person name="Douillard F.P."/>
            <person name="Paul Ross R."/>
            <person name="Yang R."/>
            <person name="Briner A.E."/>
            <person name="Felis G.E."/>
            <person name="de Vos W.M."/>
            <person name="Barrangou R."/>
            <person name="Klaenhammer T.R."/>
            <person name="Caufield P.W."/>
            <person name="Cui Y."/>
            <person name="Zhang H."/>
            <person name="O'Toole P.W."/>
        </authorList>
    </citation>
    <scope>NUCLEOTIDE SEQUENCE [LARGE SCALE GENOMIC DNA]</scope>
    <source>
        <strain evidence="10 11">DSM 23026</strain>
    </source>
</reference>
<dbReference type="OrthoDB" id="9793490at2"/>
<dbReference type="InterPro" id="IPR051322">
    <property type="entry name" value="AA_ABC_Transporter_Permease"/>
</dbReference>
<evidence type="ECO:0000259" key="9">
    <source>
        <dbReference type="PROSITE" id="PS50928"/>
    </source>
</evidence>
<dbReference type="PATRIC" id="fig|480391.4.peg.772"/>
<dbReference type="FunFam" id="1.10.3720.10:FF:000002">
    <property type="entry name" value="D-methionine ABC transporter permease MetI"/>
    <property type="match status" value="1"/>
</dbReference>
<dbReference type="GO" id="GO:0048473">
    <property type="term" value="P:D-methionine transmembrane transport"/>
    <property type="evidence" value="ECO:0007669"/>
    <property type="project" value="TreeGrafter"/>
</dbReference>
<evidence type="ECO:0000256" key="2">
    <source>
        <dbReference type="ARBA" id="ARBA00007069"/>
    </source>
</evidence>
<evidence type="ECO:0000256" key="5">
    <source>
        <dbReference type="ARBA" id="ARBA00022692"/>
    </source>
</evidence>
<protein>
    <submittedName>
        <fullName evidence="10">ABC-type metal ion transport system, permease component</fullName>
    </submittedName>
</protein>
<dbReference type="InterPro" id="IPR000515">
    <property type="entry name" value="MetI-like"/>
</dbReference>
<evidence type="ECO:0000256" key="6">
    <source>
        <dbReference type="ARBA" id="ARBA00022989"/>
    </source>
</evidence>
<dbReference type="EMBL" id="JQCQ01000022">
    <property type="protein sequence ID" value="KRO24778.1"/>
    <property type="molecule type" value="Genomic_DNA"/>
</dbReference>
<feature type="transmembrane region" description="Helical" evidence="8">
    <location>
        <begin position="153"/>
        <end position="176"/>
    </location>
</feature>
<feature type="transmembrane region" description="Helical" evidence="8">
    <location>
        <begin position="196"/>
        <end position="219"/>
    </location>
</feature>
<dbReference type="SUPFAM" id="SSF161098">
    <property type="entry name" value="MetI-like"/>
    <property type="match status" value="1"/>
</dbReference>
<dbReference type="Pfam" id="PF00528">
    <property type="entry name" value="BPD_transp_1"/>
    <property type="match status" value="1"/>
</dbReference>
<dbReference type="Gene3D" id="1.10.3720.10">
    <property type="entry name" value="MetI-like"/>
    <property type="match status" value="1"/>
</dbReference>
<evidence type="ECO:0000256" key="3">
    <source>
        <dbReference type="ARBA" id="ARBA00022448"/>
    </source>
</evidence>
<feature type="domain" description="ABC transmembrane type-1" evidence="9">
    <location>
        <begin position="21"/>
        <end position="215"/>
    </location>
</feature>
<accession>A0A0R2NNP8</accession>
<evidence type="ECO:0000256" key="7">
    <source>
        <dbReference type="ARBA" id="ARBA00023136"/>
    </source>
</evidence>
<feature type="transmembrane region" description="Helical" evidence="8">
    <location>
        <begin position="90"/>
        <end position="113"/>
    </location>
</feature>
<keyword evidence="7 8" id="KW-0472">Membrane</keyword>
<evidence type="ECO:0000256" key="1">
    <source>
        <dbReference type="ARBA" id="ARBA00004651"/>
    </source>
</evidence>
<name>A0A0R2NNP8_9LACO</name>
<gene>
    <name evidence="10" type="ORF">IV88_GL000761</name>
</gene>
<keyword evidence="5 8" id="KW-0812">Transmembrane</keyword>
<dbReference type="RefSeq" id="WP_057799846.1">
    <property type="nucleotide sequence ID" value="NZ_BJZZ01000021.1"/>
</dbReference>
<keyword evidence="6 8" id="KW-1133">Transmembrane helix</keyword>
<keyword evidence="3 8" id="KW-0813">Transport</keyword>